<proteinExistence type="predicted"/>
<dbReference type="RefSeq" id="WP_017044703.1">
    <property type="nucleotide sequence ID" value="NZ_AJYS02000085.1"/>
</dbReference>
<gene>
    <name evidence="1" type="ORF">A1QS_03415</name>
</gene>
<reference evidence="1 2" key="1">
    <citation type="journal article" date="2012" name="Science">
        <title>Ecological populations of bacteria act as socially cohesive units of antibiotic production and resistance.</title>
        <authorList>
            <person name="Cordero O.X."/>
            <person name="Wildschutte H."/>
            <person name="Kirkup B."/>
            <person name="Proehl S."/>
            <person name="Ngo L."/>
            <person name="Hussain F."/>
            <person name="Le Roux F."/>
            <person name="Mincer T."/>
            <person name="Polz M.F."/>
        </authorList>
    </citation>
    <scope>NUCLEOTIDE SEQUENCE [LARGE SCALE GENOMIC DNA]</scope>
    <source>
        <strain evidence="1 2">FS-238</strain>
    </source>
</reference>
<dbReference type="Proteomes" id="UP000094808">
    <property type="component" value="Unassembled WGS sequence"/>
</dbReference>
<dbReference type="EMBL" id="AJYS02000085">
    <property type="protein sequence ID" value="OEE39464.1"/>
    <property type="molecule type" value="Genomic_DNA"/>
</dbReference>
<comment type="caution">
    <text evidence="1">The sequence shown here is derived from an EMBL/GenBank/DDBJ whole genome shotgun (WGS) entry which is preliminary data.</text>
</comment>
<dbReference type="AlphaFoldDB" id="A0A853R547"/>
<evidence type="ECO:0000313" key="1">
    <source>
        <dbReference type="EMBL" id="OEE39464.1"/>
    </source>
</evidence>
<organism evidence="1 2">
    <name type="scientific">Vibrio ordalii FS-238</name>
    <dbReference type="NCBI Taxonomy" id="617133"/>
    <lineage>
        <taxon>Bacteria</taxon>
        <taxon>Pseudomonadati</taxon>
        <taxon>Pseudomonadota</taxon>
        <taxon>Gammaproteobacteria</taxon>
        <taxon>Vibrionales</taxon>
        <taxon>Vibrionaceae</taxon>
        <taxon>Vibrio</taxon>
    </lineage>
</organism>
<keyword evidence="2" id="KW-1185">Reference proteome</keyword>
<accession>A0A853R547</accession>
<protein>
    <submittedName>
        <fullName evidence="1">Uncharacterized protein</fullName>
    </submittedName>
</protein>
<sequence length="117" mass="13553">MASEKLTKHRFAQILITLLILLVAFFWRTFSYQNVDMTSCTPTPNCSVFVNEQEIIVIKDDKNPNQYIIGPRIPELEIHTNGALIQHSDHWIIQPNSPNKPITFKKILDINSYKNKT</sequence>
<evidence type="ECO:0000313" key="2">
    <source>
        <dbReference type="Proteomes" id="UP000094808"/>
    </source>
</evidence>
<name>A0A853R547_9VIBR</name>